<proteinExistence type="predicted"/>
<evidence type="ECO:0000313" key="1">
    <source>
        <dbReference type="EMBL" id="AWG22946.1"/>
    </source>
</evidence>
<keyword evidence="2" id="KW-1185">Reference proteome</keyword>
<reference evidence="1 2" key="1">
    <citation type="submission" date="2017-04" db="EMBL/GenBank/DDBJ databases">
        <title>Compelte genome sequence of WV33.</title>
        <authorList>
            <person name="Lee P.C."/>
        </authorList>
    </citation>
    <scope>NUCLEOTIDE SEQUENCE [LARGE SCALE GENOMIC DNA]</scope>
    <source>
        <strain evidence="1 2">WV33</strain>
    </source>
</reference>
<dbReference type="Proteomes" id="UP000244527">
    <property type="component" value="Chromosome"/>
</dbReference>
<dbReference type="EMBL" id="CP020918">
    <property type="protein sequence ID" value="AWG22946.1"/>
    <property type="molecule type" value="Genomic_DNA"/>
</dbReference>
<organism evidence="1 2">
    <name type="scientific">Flavobacterium faecale</name>
    <dbReference type="NCBI Taxonomy" id="1355330"/>
    <lineage>
        <taxon>Bacteria</taxon>
        <taxon>Pseudomonadati</taxon>
        <taxon>Bacteroidota</taxon>
        <taxon>Flavobacteriia</taxon>
        <taxon>Flavobacteriales</taxon>
        <taxon>Flavobacteriaceae</taxon>
        <taxon>Flavobacterium</taxon>
    </lineage>
</organism>
<evidence type="ECO:0000313" key="2">
    <source>
        <dbReference type="Proteomes" id="UP000244527"/>
    </source>
</evidence>
<dbReference type="KEGG" id="ffa:FFWV33_16145"/>
<sequence length="77" mass="9162">MFRFAVANLRHLYVSHKYFGAFFKSFLIIITKPFTIKYIDITFFKKNFHNTTIPKSKPKNCLKNSKFALLIQKTKQV</sequence>
<name>A0A2S1LHH6_9FLAO</name>
<gene>
    <name evidence="1" type="ORF">FFWV33_16145</name>
</gene>
<protein>
    <submittedName>
        <fullName evidence="1">Uncharacterized protein</fullName>
    </submittedName>
</protein>
<dbReference type="AlphaFoldDB" id="A0A2S1LHH6"/>
<accession>A0A2S1LHH6</accession>